<dbReference type="PANTHER" id="PTHR10091">
    <property type="entry name" value="ALDOSE-1-EPIMERASE"/>
    <property type="match status" value="1"/>
</dbReference>
<gene>
    <name evidence="2" type="primary">galM</name>
    <name evidence="2" type="ORF">P5633_14480</name>
    <name evidence="1" type="ORF">SC09_Contig19orf01458</name>
</gene>
<keyword evidence="2" id="KW-0413">Isomerase</keyword>
<dbReference type="EMBL" id="JXBC01000002">
    <property type="protein sequence ID" value="KIU12862.1"/>
    <property type="molecule type" value="Genomic_DNA"/>
</dbReference>
<dbReference type="STRING" id="483913.AN935_09575"/>
<organism evidence="1 3">
    <name type="scientific">Bacillus subtilis</name>
    <dbReference type="NCBI Taxonomy" id="1423"/>
    <lineage>
        <taxon>Bacteria</taxon>
        <taxon>Bacillati</taxon>
        <taxon>Bacillota</taxon>
        <taxon>Bacilli</taxon>
        <taxon>Bacillales</taxon>
        <taxon>Bacillaceae</taxon>
        <taxon>Bacillus</taxon>
    </lineage>
</organism>
<sequence>MANFIEKITYLGTPAIKAGNEHLEMIVVPEWGSNVISLVDKKTKVQLLREPETAESFHDTPTLYGIPILFPPNRIGDGTFSFRGRTYHFDINEKDKHNHLHGFLYNEKWNVVTTKQTDEEVIVETEIDLSELPLVYKQFPHHAVVRMTYTIKENTLFKHATVMNKGKEAFPWGIGYHTTFIFPAESSLFSLTADQQWELDERLLPTGKLMDVPYKEALHERMDLRHKQLDDVFLSSYQKRGGENQAVISHQHAHISIIYKADEQFKHWVVYNADGKQGYLCPEPYTWVTNAVNLDLPSSLTGLQVLEPGEETTAKSSITIELNHQ</sequence>
<dbReference type="GO" id="GO:0030246">
    <property type="term" value="F:carbohydrate binding"/>
    <property type="evidence" value="ECO:0007669"/>
    <property type="project" value="InterPro"/>
</dbReference>
<dbReference type="EC" id="5.1.3.3" evidence="2"/>
<name>A0A0D1L3D5_BACIU</name>
<dbReference type="SUPFAM" id="SSF74650">
    <property type="entry name" value="Galactose mutarotase-like"/>
    <property type="match status" value="1"/>
</dbReference>
<reference evidence="1 3" key="1">
    <citation type="submission" date="2014-12" db="EMBL/GenBank/DDBJ databases">
        <title>Comparative genome analysis of Bacillus coagulans HM-08, Clostridium butyricum HM-68, Bacillus subtilis HM-66 and Bacillus licheniformis BL-09.</title>
        <authorList>
            <person name="Zhang H."/>
        </authorList>
    </citation>
    <scope>NUCLEOTIDE SEQUENCE [LARGE SCALE GENOMIC DNA]</scope>
    <source>
        <strain evidence="1 3">HM-66</strain>
    </source>
</reference>
<dbReference type="GO" id="GO:0004034">
    <property type="term" value="F:aldose 1-epimerase activity"/>
    <property type="evidence" value="ECO:0007669"/>
    <property type="project" value="UniProtKB-EC"/>
</dbReference>
<evidence type="ECO:0000313" key="2">
    <source>
        <dbReference type="EMBL" id="WEY83586.1"/>
    </source>
</evidence>
<dbReference type="PATRIC" id="fig|1423.173.peg.1746"/>
<dbReference type="Gene3D" id="2.70.98.10">
    <property type="match status" value="1"/>
</dbReference>
<dbReference type="AlphaFoldDB" id="A0A0D1L3D5"/>
<dbReference type="PANTHER" id="PTHR10091:SF0">
    <property type="entry name" value="GALACTOSE MUTAROTASE"/>
    <property type="match status" value="1"/>
</dbReference>
<evidence type="ECO:0000313" key="1">
    <source>
        <dbReference type="EMBL" id="KIU12862.1"/>
    </source>
</evidence>
<proteinExistence type="predicted"/>
<dbReference type="CDD" id="cd01081">
    <property type="entry name" value="Aldose_epim"/>
    <property type="match status" value="1"/>
</dbReference>
<dbReference type="Pfam" id="PF01263">
    <property type="entry name" value="Aldose_epim"/>
    <property type="match status" value="1"/>
</dbReference>
<dbReference type="EMBL" id="CP120576">
    <property type="protein sequence ID" value="WEY83586.1"/>
    <property type="molecule type" value="Genomic_DNA"/>
</dbReference>
<dbReference type="InterPro" id="IPR011013">
    <property type="entry name" value="Gal_mutarotase_sf_dom"/>
</dbReference>
<reference evidence="2" key="2">
    <citation type="submission" date="2023-03" db="EMBL/GenBank/DDBJ databases">
        <title>Complete genome sequences of 52 Bacillus and Priestia strains isolated from West-African fermentations and 26 reference strains from the DSMZ collection.</title>
        <authorList>
            <person name="Wiedenbein E.S."/>
            <person name="Canoy T.S."/>
            <person name="Hui Y."/>
            <person name="Parkouda C."/>
            <person name="Dawende C."/>
            <person name="Ametefe E."/>
            <person name="Jespersen L."/>
            <person name="Nielsen D.S."/>
        </authorList>
    </citation>
    <scope>NUCLEOTIDE SEQUENCE</scope>
    <source>
        <strain evidence="2">PRO56</strain>
    </source>
</reference>
<dbReference type="GO" id="GO:0005737">
    <property type="term" value="C:cytoplasm"/>
    <property type="evidence" value="ECO:0007669"/>
    <property type="project" value="TreeGrafter"/>
</dbReference>
<dbReference type="GO" id="GO:0006006">
    <property type="term" value="P:glucose metabolic process"/>
    <property type="evidence" value="ECO:0007669"/>
    <property type="project" value="TreeGrafter"/>
</dbReference>
<dbReference type="InterPro" id="IPR014718">
    <property type="entry name" value="GH-type_carb-bd"/>
</dbReference>
<dbReference type="InterPro" id="IPR008183">
    <property type="entry name" value="Aldose_1/G6P_1-epimerase"/>
</dbReference>
<dbReference type="Proteomes" id="UP001214898">
    <property type="component" value="Chromosome"/>
</dbReference>
<dbReference type="GO" id="GO:0033499">
    <property type="term" value="P:galactose catabolic process via UDP-galactose, Leloir pathway"/>
    <property type="evidence" value="ECO:0007669"/>
    <property type="project" value="TreeGrafter"/>
</dbReference>
<protein>
    <submittedName>
        <fullName evidence="2">Aldose 1-epimerase</fullName>
        <ecNumber evidence="2">5.1.3.3</ecNumber>
    </submittedName>
</protein>
<accession>A0A0D1L3D5</accession>
<evidence type="ECO:0000313" key="3">
    <source>
        <dbReference type="Proteomes" id="UP000032247"/>
    </source>
</evidence>
<dbReference type="Proteomes" id="UP000032247">
    <property type="component" value="Unassembled WGS sequence"/>
</dbReference>